<dbReference type="STRING" id="429728.SAMN05216456_0620"/>
<evidence type="ECO:0000256" key="1">
    <source>
        <dbReference type="ARBA" id="ARBA00022448"/>
    </source>
</evidence>
<keyword evidence="1" id="KW-0813">Transport</keyword>
<dbReference type="Gene3D" id="3.40.50.300">
    <property type="entry name" value="P-loop containing nucleotide triphosphate hydrolases"/>
    <property type="match status" value="1"/>
</dbReference>
<dbReference type="PANTHER" id="PTHR42794:SF1">
    <property type="entry name" value="HEMIN IMPORT ATP-BINDING PROTEIN HMUV"/>
    <property type="match status" value="1"/>
</dbReference>
<keyword evidence="2" id="KW-0547">Nucleotide-binding</keyword>
<reference evidence="7 8" key="1">
    <citation type="submission" date="2016-10" db="EMBL/GenBank/DDBJ databases">
        <authorList>
            <person name="de Groot N.N."/>
        </authorList>
    </citation>
    <scope>NUCLEOTIDE SEQUENCE [LARGE SCALE GENOMIC DNA]</scope>
    <source>
        <strain evidence="7 8">IPL20</strain>
    </source>
</reference>
<dbReference type="AlphaFoldDB" id="A0A1I7N2T9"/>
<keyword evidence="4" id="KW-1278">Translocase</keyword>
<name>A0A1I7N2T9_9HYPH</name>
<dbReference type="InterPro" id="IPR003593">
    <property type="entry name" value="AAA+_ATPase"/>
</dbReference>
<protein>
    <submittedName>
        <fullName evidence="7">Iron complex transport system ATP-binding protein</fullName>
    </submittedName>
</protein>
<accession>A0A1I7N2T9</accession>
<proteinExistence type="predicted"/>
<keyword evidence="8" id="KW-1185">Reference proteome</keyword>
<dbReference type="SUPFAM" id="SSF52540">
    <property type="entry name" value="P-loop containing nucleoside triphosphate hydrolases"/>
    <property type="match status" value="1"/>
</dbReference>
<dbReference type="GO" id="GO:0005524">
    <property type="term" value="F:ATP binding"/>
    <property type="evidence" value="ECO:0007669"/>
    <property type="project" value="UniProtKB-KW"/>
</dbReference>
<feature type="domain" description="ABC transporter" evidence="6">
    <location>
        <begin position="7"/>
        <end position="245"/>
    </location>
</feature>
<gene>
    <name evidence="7" type="ORF">SAMN05216456_0620</name>
</gene>
<evidence type="ECO:0000259" key="6">
    <source>
        <dbReference type="PROSITE" id="PS50893"/>
    </source>
</evidence>
<evidence type="ECO:0000313" key="7">
    <source>
        <dbReference type="EMBL" id="SFV28876.1"/>
    </source>
</evidence>
<dbReference type="RefSeq" id="WP_092420766.1">
    <property type="nucleotide sequence ID" value="NZ_FPCK01000001.1"/>
</dbReference>
<evidence type="ECO:0000256" key="2">
    <source>
        <dbReference type="ARBA" id="ARBA00022741"/>
    </source>
</evidence>
<evidence type="ECO:0000313" key="8">
    <source>
        <dbReference type="Proteomes" id="UP000199074"/>
    </source>
</evidence>
<keyword evidence="3 7" id="KW-0067">ATP-binding</keyword>
<dbReference type="Proteomes" id="UP000199074">
    <property type="component" value="Unassembled WGS sequence"/>
</dbReference>
<evidence type="ECO:0000256" key="5">
    <source>
        <dbReference type="ARBA" id="ARBA00037066"/>
    </source>
</evidence>
<evidence type="ECO:0000256" key="4">
    <source>
        <dbReference type="ARBA" id="ARBA00022967"/>
    </source>
</evidence>
<dbReference type="PROSITE" id="PS50893">
    <property type="entry name" value="ABC_TRANSPORTER_2"/>
    <property type="match status" value="1"/>
</dbReference>
<organism evidence="7 8">
    <name type="scientific">Devosia crocina</name>
    <dbReference type="NCBI Taxonomy" id="429728"/>
    <lineage>
        <taxon>Bacteria</taxon>
        <taxon>Pseudomonadati</taxon>
        <taxon>Pseudomonadota</taxon>
        <taxon>Alphaproteobacteria</taxon>
        <taxon>Hyphomicrobiales</taxon>
        <taxon>Devosiaceae</taxon>
        <taxon>Devosia</taxon>
    </lineage>
</organism>
<sequence>MIPALQTRALTIGYRRHGKAQALLDQLDLAVAPGELVSLLGRNGAGKSTLLRTLARSQPPLFGSVLIRGQDAARLSAYDLARAVGVLLTERLAFAAMPALRLVELGRYPHTGWSGSLSQGDRTIVAEAIAAVGAQHLAQRDMAELSDGERQRIMIARALAQRPAVLLLDEPTAYLDVSARVEMFAMLRHLAREQNVAIILSSHDLDLSLRLSDTVWLIDKANRLIHGAPEDLLSGTALSAAFSSNAIDFSLTERSFRILSRLRGEVFVSATGAERDLLRTVLEREGYGLTDEPNRASFSVLATAEGWTLRTTQGTSGGSSYADLAHTVRSLDENPVP</sequence>
<dbReference type="InterPro" id="IPR027417">
    <property type="entry name" value="P-loop_NTPase"/>
</dbReference>
<dbReference type="PANTHER" id="PTHR42794">
    <property type="entry name" value="HEMIN IMPORT ATP-BINDING PROTEIN HMUV"/>
    <property type="match status" value="1"/>
</dbReference>
<dbReference type="Pfam" id="PF00005">
    <property type="entry name" value="ABC_tran"/>
    <property type="match status" value="1"/>
</dbReference>
<dbReference type="SMART" id="SM00382">
    <property type="entry name" value="AAA"/>
    <property type="match status" value="1"/>
</dbReference>
<evidence type="ECO:0000256" key="3">
    <source>
        <dbReference type="ARBA" id="ARBA00022840"/>
    </source>
</evidence>
<dbReference type="CDD" id="cd03214">
    <property type="entry name" value="ABC_Iron-Siderophores_B12_Hemin"/>
    <property type="match status" value="1"/>
</dbReference>
<dbReference type="InterPro" id="IPR003439">
    <property type="entry name" value="ABC_transporter-like_ATP-bd"/>
</dbReference>
<dbReference type="OrthoDB" id="9805601at2"/>
<dbReference type="EMBL" id="FPCK01000001">
    <property type="protein sequence ID" value="SFV28876.1"/>
    <property type="molecule type" value="Genomic_DNA"/>
</dbReference>
<comment type="function">
    <text evidence="5">Part of the ABC transporter complex HmuTUV involved in hemin import. Responsible for energy coupling to the transport system.</text>
</comment>
<dbReference type="GO" id="GO:0016887">
    <property type="term" value="F:ATP hydrolysis activity"/>
    <property type="evidence" value="ECO:0007669"/>
    <property type="project" value="InterPro"/>
</dbReference>